<dbReference type="SMART" id="SM00360">
    <property type="entry name" value="RRM"/>
    <property type="match status" value="2"/>
</dbReference>
<evidence type="ECO:0000313" key="5">
    <source>
        <dbReference type="Proteomes" id="UP001190700"/>
    </source>
</evidence>
<feature type="domain" description="RRM" evidence="3">
    <location>
        <begin position="397"/>
        <end position="470"/>
    </location>
</feature>
<dbReference type="Pfam" id="PF00076">
    <property type="entry name" value="RRM_1"/>
    <property type="match status" value="1"/>
</dbReference>
<comment type="caution">
    <text evidence="4">The sequence shown here is derived from an EMBL/GenBank/DDBJ whole genome shotgun (WGS) entry which is preliminary data.</text>
</comment>
<evidence type="ECO:0000256" key="2">
    <source>
        <dbReference type="PROSITE-ProRule" id="PRU00176"/>
    </source>
</evidence>
<dbReference type="Gene3D" id="3.30.70.330">
    <property type="match status" value="1"/>
</dbReference>
<dbReference type="PROSITE" id="PS50102">
    <property type="entry name" value="RRM"/>
    <property type="match status" value="1"/>
</dbReference>
<dbReference type="Proteomes" id="UP001190700">
    <property type="component" value="Unassembled WGS sequence"/>
</dbReference>
<evidence type="ECO:0000313" key="4">
    <source>
        <dbReference type="EMBL" id="KAK3274084.1"/>
    </source>
</evidence>
<proteinExistence type="predicted"/>
<dbReference type="SUPFAM" id="SSF54928">
    <property type="entry name" value="RNA-binding domain, RBD"/>
    <property type="match status" value="1"/>
</dbReference>
<dbReference type="CDD" id="cd12531">
    <property type="entry name" value="RRM3_MEI2_like"/>
    <property type="match status" value="1"/>
</dbReference>
<dbReference type="InterPro" id="IPR000504">
    <property type="entry name" value="RRM_dom"/>
</dbReference>
<sequence>MIIIIIKIIITIIISISWFGTFGPISYQLLYAGPLVARYELRASLHLPFPARKRVFWKSSSNRVTEWFLSGAGVRLSLADNMTKFEIMPFSPLSKHTLPSLGYSFRRTPEHQANHTQRLNLIFNTMETIGMQSFTPAEQLSSRLRLWTIADKTSNLTAEHFGSSQVIPPSKSNPPQEWSTSALSVSSEMAACNSFFSFNPFVLKEPSSSAVPFIPESYGLSNTCAESSGNKITVAHTGESNRETWGEKMTELSSSAVTDSVMAAAAAAAVAAVANVAKPAKARAEGADTFSKELPSGTAAACLDVEIPGWTTVEQPSRHIILTNVFFEESTALKIFAEYGDVEFVSSAYSLGAVVVSYYDLRSAQYAKEVIQCKLRKNGAEIYFASPNQHGAELNNGTLVVFNLASSVTNEDLCSLFSTYGTVKEVRENPHNRNHRFVEYHDVRSAEAALTGLNGGVLKGKHIRVQLSQATGEFHKRRFSSAKCGKDMVPSPFGAQLSTPVTDPPSVLPFAGNVFNTAHSVRDAITAHHAAWYTAQRVSEENLCHDGQRNSGFSMKQSEAFSADIAIHGVLETQSSRAPHKATFCSPAGPTESTQLGFKPPQPVSGIWATAFSQGPRELAANPSEQMYSASQYLALGVPALTLEEQISSQGVFVSPNLNENLQASLVGATSVDAYASTTAGLKYWTASQSNVYPVSSFPVETPVAAGGGSHQSSNHVSLELAASNRLSEDRVRSRLVQADKVSPVLARGASGGKSNCHKKETVPQSAVSSVAAPRTLDPFELDLQKVMAGRDNRTALMIRNIPNKYTQDMLLAIINKNHKGQYDFFYLPIDFRNKCNVGYAFINMTSPKHVVSFHLAFHKKKWEHFNSEKITGISYARIQTRSALIAHFQNSSLLHEDKCCRPVLFDDAGEQEAFPRAPHPCKGKKKLKKRD</sequence>
<gene>
    <name evidence="4" type="ORF">CYMTET_17711</name>
</gene>
<dbReference type="InterPro" id="IPR012677">
    <property type="entry name" value="Nucleotide-bd_a/b_plait_sf"/>
</dbReference>
<dbReference type="InterPro" id="IPR034454">
    <property type="entry name" value="MEI2-like_RRM3"/>
</dbReference>
<dbReference type="GO" id="GO:0003723">
    <property type="term" value="F:RNA binding"/>
    <property type="evidence" value="ECO:0007669"/>
    <property type="project" value="UniProtKB-UniRule"/>
</dbReference>
<evidence type="ECO:0000256" key="1">
    <source>
        <dbReference type="ARBA" id="ARBA00022884"/>
    </source>
</evidence>
<dbReference type="Pfam" id="PF04059">
    <property type="entry name" value="RRM_2"/>
    <property type="match status" value="1"/>
</dbReference>
<dbReference type="AlphaFoldDB" id="A0AAE0L700"/>
<reference evidence="4 5" key="1">
    <citation type="journal article" date="2015" name="Genome Biol. Evol.">
        <title>Comparative Genomics of a Bacterivorous Green Alga Reveals Evolutionary Causalities and Consequences of Phago-Mixotrophic Mode of Nutrition.</title>
        <authorList>
            <person name="Burns J.A."/>
            <person name="Paasch A."/>
            <person name="Narechania A."/>
            <person name="Kim E."/>
        </authorList>
    </citation>
    <scope>NUCLEOTIDE SEQUENCE [LARGE SCALE GENOMIC DNA]</scope>
    <source>
        <strain evidence="4 5">PLY_AMNH</strain>
    </source>
</reference>
<evidence type="ECO:0000259" key="3">
    <source>
        <dbReference type="PROSITE" id="PS50102"/>
    </source>
</evidence>
<dbReference type="EMBL" id="LGRX02007956">
    <property type="protein sequence ID" value="KAK3274084.1"/>
    <property type="molecule type" value="Genomic_DNA"/>
</dbReference>
<protein>
    <recommendedName>
        <fullName evidence="3">RRM domain-containing protein</fullName>
    </recommendedName>
</protein>
<organism evidence="4 5">
    <name type="scientific">Cymbomonas tetramitiformis</name>
    <dbReference type="NCBI Taxonomy" id="36881"/>
    <lineage>
        <taxon>Eukaryota</taxon>
        <taxon>Viridiplantae</taxon>
        <taxon>Chlorophyta</taxon>
        <taxon>Pyramimonadophyceae</taxon>
        <taxon>Pyramimonadales</taxon>
        <taxon>Pyramimonadaceae</taxon>
        <taxon>Cymbomonas</taxon>
    </lineage>
</organism>
<dbReference type="InterPro" id="IPR007201">
    <property type="entry name" value="Mei2-like_Rrm_C"/>
</dbReference>
<dbReference type="InterPro" id="IPR035979">
    <property type="entry name" value="RBD_domain_sf"/>
</dbReference>
<accession>A0AAE0L700</accession>
<keyword evidence="5" id="KW-1185">Reference proteome</keyword>
<name>A0AAE0L700_9CHLO</name>
<keyword evidence="1 2" id="KW-0694">RNA-binding</keyword>
<dbReference type="PANTHER" id="PTHR23189">
    <property type="entry name" value="RNA RECOGNITION MOTIF-CONTAINING"/>
    <property type="match status" value="1"/>
</dbReference>